<reference evidence="2" key="3">
    <citation type="submission" date="2010-09" db="EMBL/GenBank/DDBJ databases">
        <title>Annotation of Gaeumannomyces graminis var. tritici R3-111a-1.</title>
        <authorList>
            <consortium name="The Broad Institute Genome Sequencing Platform"/>
            <person name="Ma L.-J."/>
            <person name="Dead R."/>
            <person name="Young S.K."/>
            <person name="Zeng Q."/>
            <person name="Gargeya S."/>
            <person name="Fitzgerald M."/>
            <person name="Haas B."/>
            <person name="Abouelleil A."/>
            <person name="Alvarado L."/>
            <person name="Arachchi H.M."/>
            <person name="Berlin A."/>
            <person name="Brown A."/>
            <person name="Chapman S.B."/>
            <person name="Chen Z."/>
            <person name="Dunbar C."/>
            <person name="Freedman E."/>
            <person name="Gearin G."/>
            <person name="Gellesch M."/>
            <person name="Goldberg J."/>
            <person name="Griggs A."/>
            <person name="Gujja S."/>
            <person name="Heiman D."/>
            <person name="Howarth C."/>
            <person name="Larson L."/>
            <person name="Lui A."/>
            <person name="MacDonald P.J.P."/>
            <person name="Mehta T."/>
            <person name="Montmayeur A."/>
            <person name="Murphy C."/>
            <person name="Neiman D."/>
            <person name="Pearson M."/>
            <person name="Priest M."/>
            <person name="Roberts A."/>
            <person name="Saif S."/>
            <person name="Shea T."/>
            <person name="Shenoy N."/>
            <person name="Sisk P."/>
            <person name="Stolte C."/>
            <person name="Sykes S."/>
            <person name="Yandava C."/>
            <person name="Wortman J."/>
            <person name="Nusbaum C."/>
            <person name="Birren B."/>
        </authorList>
    </citation>
    <scope>NUCLEOTIDE SEQUENCE</scope>
    <source>
        <strain evidence="2">R3-111a-1</strain>
    </source>
</reference>
<reference evidence="2" key="2">
    <citation type="submission" date="2010-07" db="EMBL/GenBank/DDBJ databases">
        <authorList>
            <consortium name="The Broad Institute Genome Sequencing Platform"/>
            <consortium name="Broad Institute Genome Sequencing Center for Infectious Disease"/>
            <person name="Ma L.-J."/>
            <person name="Dead R."/>
            <person name="Young S."/>
            <person name="Zeng Q."/>
            <person name="Koehrsen M."/>
            <person name="Alvarado L."/>
            <person name="Berlin A."/>
            <person name="Chapman S.B."/>
            <person name="Chen Z."/>
            <person name="Freedman E."/>
            <person name="Gellesch M."/>
            <person name="Goldberg J."/>
            <person name="Griggs A."/>
            <person name="Gujja S."/>
            <person name="Heilman E.R."/>
            <person name="Heiman D."/>
            <person name="Hepburn T."/>
            <person name="Howarth C."/>
            <person name="Jen D."/>
            <person name="Larson L."/>
            <person name="Mehta T."/>
            <person name="Neiman D."/>
            <person name="Pearson M."/>
            <person name="Roberts A."/>
            <person name="Saif S."/>
            <person name="Shea T."/>
            <person name="Shenoy N."/>
            <person name="Sisk P."/>
            <person name="Stolte C."/>
            <person name="Sykes S."/>
            <person name="Walk T."/>
            <person name="White J."/>
            <person name="Yandava C."/>
            <person name="Haas B."/>
            <person name="Nusbaum C."/>
            <person name="Birren B."/>
        </authorList>
    </citation>
    <scope>NUCLEOTIDE SEQUENCE</scope>
    <source>
        <strain evidence="2">R3-111a-1</strain>
    </source>
</reference>
<evidence type="ECO:0000313" key="2">
    <source>
        <dbReference type="EMBL" id="EJT77218.1"/>
    </source>
</evidence>
<dbReference type="VEuPathDB" id="FungiDB:GGTG_07130"/>
<dbReference type="RefSeq" id="XP_009223218.1">
    <property type="nucleotide sequence ID" value="XM_009224954.1"/>
</dbReference>
<protein>
    <submittedName>
        <fullName evidence="2 3">Uncharacterized protein</fullName>
    </submittedName>
</protein>
<proteinExistence type="predicted"/>
<gene>
    <name evidence="3" type="primary">20347588</name>
    <name evidence="2" type="ORF">GGTG_07130</name>
</gene>
<reference evidence="4" key="1">
    <citation type="submission" date="2010-07" db="EMBL/GenBank/DDBJ databases">
        <title>The genome sequence of Gaeumannomyces graminis var. tritici strain R3-111a-1.</title>
        <authorList>
            <consortium name="The Broad Institute Genome Sequencing Platform"/>
            <person name="Ma L.-J."/>
            <person name="Dead R."/>
            <person name="Young S."/>
            <person name="Zeng Q."/>
            <person name="Koehrsen M."/>
            <person name="Alvarado L."/>
            <person name="Berlin A."/>
            <person name="Chapman S.B."/>
            <person name="Chen Z."/>
            <person name="Freedman E."/>
            <person name="Gellesch M."/>
            <person name="Goldberg J."/>
            <person name="Griggs A."/>
            <person name="Gujja S."/>
            <person name="Heilman E.R."/>
            <person name="Heiman D."/>
            <person name="Hepburn T."/>
            <person name="Howarth C."/>
            <person name="Jen D."/>
            <person name="Larson L."/>
            <person name="Mehta T."/>
            <person name="Neiman D."/>
            <person name="Pearson M."/>
            <person name="Roberts A."/>
            <person name="Saif S."/>
            <person name="Shea T."/>
            <person name="Shenoy N."/>
            <person name="Sisk P."/>
            <person name="Stolte C."/>
            <person name="Sykes S."/>
            <person name="Walk T."/>
            <person name="White J."/>
            <person name="Yandava C."/>
            <person name="Haas B."/>
            <person name="Nusbaum C."/>
            <person name="Birren B."/>
        </authorList>
    </citation>
    <scope>NUCLEOTIDE SEQUENCE [LARGE SCALE GENOMIC DNA]</scope>
    <source>
        <strain evidence="4">R3-111a-1</strain>
    </source>
</reference>
<feature type="region of interest" description="Disordered" evidence="1">
    <location>
        <begin position="380"/>
        <end position="403"/>
    </location>
</feature>
<sequence>MSSNPSAAPVGDGRIDRRSLHRLLLRGTEAPDTHVDDMEHIADAAAASGDEPMALAHQVQDSPGFQRWWQTPRESGAVLVEARFSPADVLAAQGGRAVTPYSVLCASVASDLVCAHCIPPHEPVGGNGGGGGGGGGTAFVATAAVVFFACNLHADSRGSFAGARGMLRSLVGQLLVQFLPWGPDRASEPDLDFGGGRGVLLGDFAAPDDEHDVSGYQIRNLLDLLTQLVSQIAPDITLYIIVDEASLYERTESGWEDKFQRIINALYGTLKSVMIHITLSGSNRVRALPRDRNDSLFAPRRTLGRYPGPPTMPPRCGVWATILGNVRDMVPGSVMRRGSGRIESPSLSPRVVGRVGSYRSATPHGGVTPHTGPVSATFVAAPRSSSPRPPYPDDLALSPPHQPHHRRLFFSSLAGISMSPPR</sequence>
<dbReference type="OrthoDB" id="5419927at2759"/>
<accession>J3P0T5</accession>
<dbReference type="GeneID" id="20347588"/>
<evidence type="ECO:0000313" key="3">
    <source>
        <dbReference type="EnsemblFungi" id="EJT77218"/>
    </source>
</evidence>
<reference evidence="3" key="4">
    <citation type="journal article" date="2015" name="G3 (Bethesda)">
        <title>Genome sequences of three phytopathogenic species of the Magnaporthaceae family of fungi.</title>
        <authorList>
            <person name="Okagaki L.H."/>
            <person name="Nunes C.C."/>
            <person name="Sailsbery J."/>
            <person name="Clay B."/>
            <person name="Brown D."/>
            <person name="John T."/>
            <person name="Oh Y."/>
            <person name="Young N."/>
            <person name="Fitzgerald M."/>
            <person name="Haas B.J."/>
            <person name="Zeng Q."/>
            <person name="Young S."/>
            <person name="Adiconis X."/>
            <person name="Fan L."/>
            <person name="Levin J.Z."/>
            <person name="Mitchell T.K."/>
            <person name="Okubara P.A."/>
            <person name="Farman M.L."/>
            <person name="Kohn L.M."/>
            <person name="Birren B."/>
            <person name="Ma L.-J."/>
            <person name="Dean R.A."/>
        </authorList>
    </citation>
    <scope>NUCLEOTIDE SEQUENCE</scope>
    <source>
        <strain evidence="3">R3-111a-1</strain>
    </source>
</reference>
<dbReference type="Proteomes" id="UP000006039">
    <property type="component" value="Unassembled WGS sequence"/>
</dbReference>
<evidence type="ECO:0000313" key="4">
    <source>
        <dbReference type="Proteomes" id="UP000006039"/>
    </source>
</evidence>
<dbReference type="PANTHER" id="PTHR40619">
    <property type="entry name" value="FUNGAL STAND N-TERMINAL GOODBYE DOMAIN-CONTAINING PROTEIN"/>
    <property type="match status" value="1"/>
</dbReference>
<dbReference type="HOGENOM" id="CLU_650594_0_0_1"/>
<evidence type="ECO:0000256" key="1">
    <source>
        <dbReference type="SAM" id="MobiDB-lite"/>
    </source>
</evidence>
<dbReference type="EMBL" id="GL385397">
    <property type="protein sequence ID" value="EJT77218.1"/>
    <property type="molecule type" value="Genomic_DNA"/>
</dbReference>
<organism evidence="2">
    <name type="scientific">Gaeumannomyces tritici (strain R3-111a-1)</name>
    <name type="common">Wheat and barley take-all root rot fungus</name>
    <name type="synonym">Gaeumannomyces graminis var. tritici</name>
    <dbReference type="NCBI Taxonomy" id="644352"/>
    <lineage>
        <taxon>Eukaryota</taxon>
        <taxon>Fungi</taxon>
        <taxon>Dikarya</taxon>
        <taxon>Ascomycota</taxon>
        <taxon>Pezizomycotina</taxon>
        <taxon>Sordariomycetes</taxon>
        <taxon>Sordariomycetidae</taxon>
        <taxon>Magnaporthales</taxon>
        <taxon>Magnaporthaceae</taxon>
        <taxon>Gaeumannomyces</taxon>
    </lineage>
</organism>
<reference evidence="3" key="5">
    <citation type="submission" date="2018-04" db="UniProtKB">
        <authorList>
            <consortium name="EnsemblFungi"/>
        </authorList>
    </citation>
    <scope>IDENTIFICATION</scope>
    <source>
        <strain evidence="3">R3-111a-1</strain>
    </source>
</reference>
<name>J3P0T5_GAET3</name>
<dbReference type="AlphaFoldDB" id="J3P0T5"/>
<dbReference type="EnsemblFungi" id="EJT77218">
    <property type="protein sequence ID" value="EJT77218"/>
    <property type="gene ID" value="GGTG_07130"/>
</dbReference>
<dbReference type="PANTHER" id="PTHR40619:SF3">
    <property type="entry name" value="FUNGAL STAND N-TERMINAL GOODBYE DOMAIN-CONTAINING PROTEIN"/>
    <property type="match status" value="1"/>
</dbReference>
<keyword evidence="4" id="KW-1185">Reference proteome</keyword>